<comment type="caution">
    <text evidence="2">The sequence shown here is derived from an EMBL/GenBank/DDBJ whole genome shotgun (WGS) entry which is preliminary data.</text>
</comment>
<keyword evidence="1" id="KW-1133">Transmembrane helix</keyword>
<dbReference type="AlphaFoldDB" id="A0A5A7QX69"/>
<feature type="transmembrane region" description="Helical" evidence="1">
    <location>
        <begin position="36"/>
        <end position="54"/>
    </location>
</feature>
<evidence type="ECO:0000256" key="1">
    <source>
        <dbReference type="SAM" id="Phobius"/>
    </source>
</evidence>
<reference evidence="3" key="1">
    <citation type="journal article" date="2019" name="Curr. Biol.">
        <title>Genome Sequence of Striga asiatica Provides Insight into the Evolution of Plant Parasitism.</title>
        <authorList>
            <person name="Yoshida S."/>
            <person name="Kim S."/>
            <person name="Wafula E.K."/>
            <person name="Tanskanen J."/>
            <person name="Kim Y.M."/>
            <person name="Honaas L."/>
            <person name="Yang Z."/>
            <person name="Spallek T."/>
            <person name="Conn C.E."/>
            <person name="Ichihashi Y."/>
            <person name="Cheong K."/>
            <person name="Cui S."/>
            <person name="Der J.P."/>
            <person name="Gundlach H."/>
            <person name="Jiao Y."/>
            <person name="Hori C."/>
            <person name="Ishida J.K."/>
            <person name="Kasahara H."/>
            <person name="Kiba T."/>
            <person name="Kim M.S."/>
            <person name="Koo N."/>
            <person name="Laohavisit A."/>
            <person name="Lee Y.H."/>
            <person name="Lumba S."/>
            <person name="McCourt P."/>
            <person name="Mortimer J.C."/>
            <person name="Mutuku J.M."/>
            <person name="Nomura T."/>
            <person name="Sasaki-Sekimoto Y."/>
            <person name="Seto Y."/>
            <person name="Wang Y."/>
            <person name="Wakatake T."/>
            <person name="Sakakibara H."/>
            <person name="Demura T."/>
            <person name="Yamaguchi S."/>
            <person name="Yoneyama K."/>
            <person name="Manabe R.I."/>
            <person name="Nelson D.C."/>
            <person name="Schulman A.H."/>
            <person name="Timko M.P."/>
            <person name="dePamphilis C.W."/>
            <person name="Choi D."/>
            <person name="Shirasu K."/>
        </authorList>
    </citation>
    <scope>NUCLEOTIDE SEQUENCE [LARGE SCALE GENOMIC DNA]</scope>
    <source>
        <strain evidence="3">cv. UVA1</strain>
    </source>
</reference>
<dbReference type="PANTHER" id="PTHR35990:SF1">
    <property type="entry name" value="GAG1AT PROTEIN"/>
    <property type="match status" value="1"/>
</dbReference>
<keyword evidence="3" id="KW-1185">Reference proteome</keyword>
<dbReference type="OrthoDB" id="901651at2759"/>
<protein>
    <submittedName>
        <fullName evidence="2">Arf-GAP with GTPase</fullName>
    </submittedName>
</protein>
<organism evidence="2 3">
    <name type="scientific">Striga asiatica</name>
    <name type="common">Asiatic witchweed</name>
    <name type="synonym">Buchnera asiatica</name>
    <dbReference type="NCBI Taxonomy" id="4170"/>
    <lineage>
        <taxon>Eukaryota</taxon>
        <taxon>Viridiplantae</taxon>
        <taxon>Streptophyta</taxon>
        <taxon>Embryophyta</taxon>
        <taxon>Tracheophyta</taxon>
        <taxon>Spermatophyta</taxon>
        <taxon>Magnoliopsida</taxon>
        <taxon>eudicotyledons</taxon>
        <taxon>Gunneridae</taxon>
        <taxon>Pentapetalae</taxon>
        <taxon>asterids</taxon>
        <taxon>lamiids</taxon>
        <taxon>Lamiales</taxon>
        <taxon>Orobanchaceae</taxon>
        <taxon>Buchnereae</taxon>
        <taxon>Striga</taxon>
    </lineage>
</organism>
<evidence type="ECO:0000313" key="2">
    <source>
        <dbReference type="EMBL" id="GER48511.1"/>
    </source>
</evidence>
<sequence>MSDDTKKRSNGAGGAAGGAGFRAKLDHYLYSGEKKHVFAGIAIFGVIFGIPWYLMNQVYGKLEAVRSKSYTGPVEMSFMAQSINLIKITWKRPIKLGVPGFLLVHPRLNEDNKSPSFHFIPFFFWKYFL</sequence>
<dbReference type="Proteomes" id="UP000325081">
    <property type="component" value="Unassembled WGS sequence"/>
</dbReference>
<keyword evidence="1" id="KW-0472">Membrane</keyword>
<proteinExistence type="predicted"/>
<evidence type="ECO:0000313" key="3">
    <source>
        <dbReference type="Proteomes" id="UP000325081"/>
    </source>
</evidence>
<gene>
    <name evidence="2" type="ORF">STAS_25679</name>
</gene>
<name>A0A5A7QX69_STRAF</name>
<keyword evidence="1" id="KW-0812">Transmembrane</keyword>
<dbReference type="EMBL" id="BKCP01008292">
    <property type="protein sequence ID" value="GER48511.1"/>
    <property type="molecule type" value="Genomic_DNA"/>
</dbReference>
<accession>A0A5A7QX69</accession>
<dbReference type="PANTHER" id="PTHR35990">
    <property type="entry name" value="GAG1AT PROTEIN"/>
    <property type="match status" value="1"/>
</dbReference>